<feature type="compositionally biased region" description="Basic and acidic residues" evidence="1">
    <location>
        <begin position="372"/>
        <end position="387"/>
    </location>
</feature>
<reference evidence="2" key="1">
    <citation type="submission" date="2014-07" db="EMBL/GenBank/DDBJ databases">
        <authorList>
            <person name="Martin A.A"/>
            <person name="De Silva N."/>
        </authorList>
    </citation>
    <scope>NUCLEOTIDE SEQUENCE</scope>
</reference>
<feature type="compositionally biased region" description="Basic and acidic residues" evidence="1">
    <location>
        <begin position="468"/>
        <end position="478"/>
    </location>
</feature>
<feature type="compositionally biased region" description="Basic residues" evidence="1">
    <location>
        <begin position="453"/>
        <end position="467"/>
    </location>
</feature>
<dbReference type="AlphaFoldDB" id="A0A0K0FN85"/>
<feature type="compositionally biased region" description="Basic and acidic residues" evidence="1">
    <location>
        <begin position="410"/>
        <end position="446"/>
    </location>
</feature>
<evidence type="ECO:0000313" key="2">
    <source>
        <dbReference type="Proteomes" id="UP000035680"/>
    </source>
</evidence>
<dbReference type="WBParaSite" id="SVE_1046500.1">
    <property type="protein sequence ID" value="SVE_1046500.1"/>
    <property type="gene ID" value="SVE_1046500"/>
</dbReference>
<feature type="compositionally biased region" description="Basic residues" evidence="1">
    <location>
        <begin position="355"/>
        <end position="371"/>
    </location>
</feature>
<dbReference type="Proteomes" id="UP000035680">
    <property type="component" value="Unassembled WGS sequence"/>
</dbReference>
<feature type="compositionally biased region" description="Basic and acidic residues" evidence="1">
    <location>
        <begin position="225"/>
        <end position="236"/>
    </location>
</feature>
<name>A0A0K0FN85_STRVS</name>
<evidence type="ECO:0000256" key="1">
    <source>
        <dbReference type="SAM" id="MobiDB-lite"/>
    </source>
</evidence>
<feature type="compositionally biased region" description="Basic and acidic residues" evidence="1">
    <location>
        <begin position="170"/>
        <end position="181"/>
    </location>
</feature>
<accession>A0A0K0FN85</accession>
<reference evidence="3" key="2">
    <citation type="submission" date="2015-08" db="UniProtKB">
        <authorList>
            <consortium name="WormBaseParasite"/>
        </authorList>
    </citation>
    <scope>IDENTIFICATION</scope>
</reference>
<organism evidence="2 3">
    <name type="scientific">Strongyloides venezuelensis</name>
    <name type="common">Threadworm</name>
    <dbReference type="NCBI Taxonomy" id="75913"/>
    <lineage>
        <taxon>Eukaryota</taxon>
        <taxon>Metazoa</taxon>
        <taxon>Ecdysozoa</taxon>
        <taxon>Nematoda</taxon>
        <taxon>Chromadorea</taxon>
        <taxon>Rhabditida</taxon>
        <taxon>Tylenchina</taxon>
        <taxon>Panagrolaimomorpha</taxon>
        <taxon>Strongyloidoidea</taxon>
        <taxon>Strongyloididae</taxon>
        <taxon>Strongyloides</taxon>
    </lineage>
</organism>
<feature type="compositionally biased region" description="Basic and acidic residues" evidence="1">
    <location>
        <begin position="243"/>
        <end position="262"/>
    </location>
</feature>
<dbReference type="STRING" id="75913.A0A0K0FN85"/>
<protein>
    <submittedName>
        <fullName evidence="3">Bromodomain protein</fullName>
    </submittedName>
</protein>
<proteinExistence type="predicted"/>
<feature type="region of interest" description="Disordered" evidence="1">
    <location>
        <begin position="170"/>
        <end position="499"/>
    </location>
</feature>
<feature type="compositionally biased region" description="Basic and acidic residues" evidence="1">
    <location>
        <begin position="331"/>
        <end position="349"/>
    </location>
</feature>
<feature type="compositionally biased region" description="Polar residues" evidence="1">
    <location>
        <begin position="212"/>
        <end position="224"/>
    </location>
</feature>
<sequence>MTNSKLKDDNLMLEKTQSIKSESVKRLTEEKKELSGKENAINNMNFVRDNLLSVVKKNFTKDKDEIWENYKKLKTPMFDVLKNLTDTYNIFHDSGITNDPQSVVEYLKKAKEAMNNSNTKINVSNDCKNCVLVNCDERWDDERKLYYRSSKLSLLNFLNDDQLEANIPKTNEKYLERKPKNSESSFSKSVKRTSSDNGKKIKQHRKKDKNLSRQTKNSKMSGNSKEQRKRKDEKKIHQNMGKPIEDKNNTKPEETRNEKPSKENLGFSKIQKIDKKTSNKVIVKEHLKNESPFKKKENVEKEIKNKISNKEITKKHPEKESPLKNNAKSNTEIKVENQTPHKEGSKNHLENGSPVKHKEKIKKEKKIGHKTPNKERPENRLENESLVKHKKKIKKDKKTGYKTPNKRRSKDYQENEEPLKHEEKIKKENKIISKNSNKERSKKLLEDGSSLKNNKKIKEKKKIRSKNSNKEISKKPLEDGSSLKNTVKTNKEKNTTTLSEPNFVLAEDEEPLFSEISKTQDNTLTRTQTDTLDDNLENKNMRMTYKTMESDSKQLAKMFSNIGGSVRLSNEMTRKILRVMIEKKYVTEQEFITHFEEQLKSESKSNFTVSSLTALLKKKCRYFKKA</sequence>
<evidence type="ECO:0000313" key="3">
    <source>
        <dbReference type="WBParaSite" id="SVE_1046500.1"/>
    </source>
</evidence>
<feature type="compositionally biased region" description="Basic residues" evidence="1">
    <location>
        <begin position="388"/>
        <end position="397"/>
    </location>
</feature>
<keyword evidence="2" id="KW-1185">Reference proteome</keyword>
<feature type="compositionally biased region" description="Basic and acidic residues" evidence="1">
    <location>
        <begin position="271"/>
        <end position="322"/>
    </location>
</feature>